<dbReference type="Pfam" id="PF00239">
    <property type="entry name" value="Resolvase"/>
    <property type="match status" value="1"/>
</dbReference>
<dbReference type="Gene3D" id="3.40.50.1390">
    <property type="entry name" value="Resolvase, N-terminal catalytic domain"/>
    <property type="match status" value="1"/>
</dbReference>
<dbReference type="GO" id="GO:0000150">
    <property type="term" value="F:DNA strand exchange activity"/>
    <property type="evidence" value="ECO:0007669"/>
    <property type="project" value="InterPro"/>
</dbReference>
<dbReference type="SMART" id="SM00857">
    <property type="entry name" value="Resolvase"/>
    <property type="match status" value="1"/>
</dbReference>
<dbReference type="PROSITE" id="PS00397">
    <property type="entry name" value="RECOMBINASES_1"/>
    <property type="match status" value="1"/>
</dbReference>
<dbReference type="PANTHER" id="PTHR30461">
    <property type="entry name" value="DNA-INVERTASE FROM LAMBDOID PROPHAGE"/>
    <property type="match status" value="1"/>
</dbReference>
<comment type="similarity">
    <text evidence="1">Belongs to the site-specific recombinase resolvase family.</text>
</comment>
<dbReference type="CDD" id="cd03768">
    <property type="entry name" value="SR_ResInv"/>
    <property type="match status" value="1"/>
</dbReference>
<gene>
    <name evidence="8" type="ORF">IAB60_00855</name>
</gene>
<dbReference type="PROSITE" id="PS51736">
    <property type="entry name" value="RECOMBINASES_3"/>
    <property type="match status" value="1"/>
</dbReference>
<keyword evidence="2" id="KW-0229">DNA integration</keyword>
<dbReference type="PROSITE" id="PS00398">
    <property type="entry name" value="RECOMBINASES_2"/>
    <property type="match status" value="1"/>
</dbReference>
<organism evidence="8 9">
    <name type="scientific">Candidatus Caccovicinus merdipullorum</name>
    <dbReference type="NCBI Taxonomy" id="2840724"/>
    <lineage>
        <taxon>Bacteria</taxon>
        <taxon>Bacillati</taxon>
        <taxon>Bacillota</taxon>
        <taxon>Clostridia</taxon>
        <taxon>Eubacteriales</taxon>
        <taxon>Candidatus Caccovicinus</taxon>
    </lineage>
</organism>
<sequence length="202" mass="23601">MEQKTYGYVRVSSKDQNEARQLDALTEYPIPLENIFVDKKSGKDFERPAWHKMLSKVREGDLLVVKSIDRLGRNYDDIIEQWQLLTKEMGIHIRILDMPLLDTRIQGKDLTGTFIADLVLQILSYVAQTERENIRQRQVEGIASARARGIRFGRNERKIPEFEKSVLLWESQDITASEAARRCGLSRQGFYKRVNRYRLTLL</sequence>
<evidence type="ECO:0000313" key="9">
    <source>
        <dbReference type="Proteomes" id="UP000886860"/>
    </source>
</evidence>
<dbReference type="InterPro" id="IPR006118">
    <property type="entry name" value="Recombinase_CS"/>
</dbReference>
<dbReference type="Proteomes" id="UP000886860">
    <property type="component" value="Unassembled WGS sequence"/>
</dbReference>
<dbReference type="InterPro" id="IPR050639">
    <property type="entry name" value="SSR_resolvase"/>
</dbReference>
<proteinExistence type="inferred from homology"/>
<evidence type="ECO:0000256" key="5">
    <source>
        <dbReference type="PIRSR" id="PIRSR606118-50"/>
    </source>
</evidence>
<keyword evidence="4" id="KW-0233">DNA recombination</keyword>
<dbReference type="AlphaFoldDB" id="A0A9D1KFN4"/>
<reference evidence="8" key="1">
    <citation type="submission" date="2020-10" db="EMBL/GenBank/DDBJ databases">
        <authorList>
            <person name="Gilroy R."/>
        </authorList>
    </citation>
    <scope>NUCLEOTIDE SEQUENCE</scope>
    <source>
        <strain evidence="8">CHK123-3438</strain>
    </source>
</reference>
<reference evidence="8" key="2">
    <citation type="journal article" date="2021" name="PeerJ">
        <title>Extensive microbial diversity within the chicken gut microbiome revealed by metagenomics and culture.</title>
        <authorList>
            <person name="Gilroy R."/>
            <person name="Ravi A."/>
            <person name="Getino M."/>
            <person name="Pursley I."/>
            <person name="Horton D.L."/>
            <person name="Alikhan N.F."/>
            <person name="Baker D."/>
            <person name="Gharbi K."/>
            <person name="Hall N."/>
            <person name="Watson M."/>
            <person name="Adriaenssens E.M."/>
            <person name="Foster-Nyarko E."/>
            <person name="Jarju S."/>
            <person name="Secka A."/>
            <person name="Antonio M."/>
            <person name="Oren A."/>
            <person name="Chaudhuri R.R."/>
            <person name="La Ragione R."/>
            <person name="Hildebrand F."/>
            <person name="Pallen M.J."/>
        </authorList>
    </citation>
    <scope>NUCLEOTIDE SEQUENCE</scope>
    <source>
        <strain evidence="8">CHK123-3438</strain>
    </source>
</reference>
<dbReference type="EMBL" id="DVKS01000015">
    <property type="protein sequence ID" value="HIT40647.1"/>
    <property type="molecule type" value="Genomic_DNA"/>
</dbReference>
<evidence type="ECO:0000256" key="2">
    <source>
        <dbReference type="ARBA" id="ARBA00022908"/>
    </source>
</evidence>
<name>A0A9D1KFN4_9FIRM</name>
<evidence type="ECO:0000259" key="7">
    <source>
        <dbReference type="PROSITE" id="PS51736"/>
    </source>
</evidence>
<evidence type="ECO:0000256" key="1">
    <source>
        <dbReference type="ARBA" id="ARBA00009913"/>
    </source>
</evidence>
<protein>
    <submittedName>
        <fullName evidence="8">Recombinase family protein</fullName>
    </submittedName>
</protein>
<evidence type="ECO:0000256" key="6">
    <source>
        <dbReference type="PROSITE-ProRule" id="PRU10137"/>
    </source>
</evidence>
<feature type="domain" description="Resolvase/invertase-type recombinase catalytic" evidence="7">
    <location>
        <begin position="4"/>
        <end position="149"/>
    </location>
</feature>
<accession>A0A9D1KFN4</accession>
<dbReference type="InterPro" id="IPR006119">
    <property type="entry name" value="Resolv_N"/>
</dbReference>
<dbReference type="PANTHER" id="PTHR30461:SF26">
    <property type="entry name" value="RESOLVASE HOMOLOG YNEB"/>
    <property type="match status" value="1"/>
</dbReference>
<comment type="caution">
    <text evidence="8">The sequence shown here is derived from an EMBL/GenBank/DDBJ whole genome shotgun (WGS) entry which is preliminary data.</text>
</comment>
<dbReference type="GO" id="GO:0015074">
    <property type="term" value="P:DNA integration"/>
    <property type="evidence" value="ECO:0007669"/>
    <property type="project" value="UniProtKB-KW"/>
</dbReference>
<keyword evidence="3" id="KW-0238">DNA-binding</keyword>
<dbReference type="GO" id="GO:0003677">
    <property type="term" value="F:DNA binding"/>
    <property type="evidence" value="ECO:0007669"/>
    <property type="project" value="UniProtKB-KW"/>
</dbReference>
<evidence type="ECO:0000256" key="3">
    <source>
        <dbReference type="ARBA" id="ARBA00023125"/>
    </source>
</evidence>
<dbReference type="InterPro" id="IPR036162">
    <property type="entry name" value="Resolvase-like_N_sf"/>
</dbReference>
<evidence type="ECO:0000313" key="8">
    <source>
        <dbReference type="EMBL" id="HIT40647.1"/>
    </source>
</evidence>
<dbReference type="SUPFAM" id="SSF53041">
    <property type="entry name" value="Resolvase-like"/>
    <property type="match status" value="1"/>
</dbReference>
<evidence type="ECO:0000256" key="4">
    <source>
        <dbReference type="ARBA" id="ARBA00023172"/>
    </source>
</evidence>
<feature type="active site" description="O-(5'-phospho-DNA)-serine intermediate" evidence="5 6">
    <location>
        <position position="12"/>
    </location>
</feature>